<evidence type="ECO:0000256" key="1">
    <source>
        <dbReference type="SAM" id="SignalP"/>
    </source>
</evidence>
<name>A0ABP0NAU1_9DINO</name>
<accession>A0ABP0NAU1</accession>
<keyword evidence="1" id="KW-0732">Signal</keyword>
<reference evidence="2 3" key="1">
    <citation type="submission" date="2024-02" db="EMBL/GenBank/DDBJ databases">
        <authorList>
            <person name="Chen Y."/>
            <person name="Shah S."/>
            <person name="Dougan E. K."/>
            <person name="Thang M."/>
            <person name="Chan C."/>
        </authorList>
    </citation>
    <scope>NUCLEOTIDE SEQUENCE [LARGE SCALE GENOMIC DNA]</scope>
</reference>
<feature type="non-terminal residue" evidence="2">
    <location>
        <position position="354"/>
    </location>
</feature>
<evidence type="ECO:0000313" key="2">
    <source>
        <dbReference type="EMBL" id="CAK9059484.1"/>
    </source>
</evidence>
<sequence>MMAVLGAIALLAAAEPPDAVASEVDVYCDAMYQTRGGRTFRVNVTCPDVDNRESLERQTREQVEGARSVLGDISIRDLPGRVYFRRIESEDGTDWQVLPGVISRLNAYYPQNPVRSHVSGACTARFDIIDGTPENICITCRAREYRGEFIREMRRSIRRSFYVQTDRPVEQVFRVNFPLPEAAAPDFPPATPAETLCELDIKASGLSRAQRIVEADLGCPPEATDADALATRAAALIARLDTRRLRHPHILTAEQVAFSRDGADGWQAAPGQMIVSVPFEYPDALIREGADRLACAWSAWPDRCGRPRNVRVTCYVDGRVRPLYQVRRAEDAVEDMVRTSRFFPVDVDYCYQDE</sequence>
<evidence type="ECO:0000313" key="3">
    <source>
        <dbReference type="Proteomes" id="UP001642464"/>
    </source>
</evidence>
<comment type="caution">
    <text evidence="2">The sequence shown here is derived from an EMBL/GenBank/DDBJ whole genome shotgun (WGS) entry which is preliminary data.</text>
</comment>
<organism evidence="2 3">
    <name type="scientific">Durusdinium trenchii</name>
    <dbReference type="NCBI Taxonomy" id="1381693"/>
    <lineage>
        <taxon>Eukaryota</taxon>
        <taxon>Sar</taxon>
        <taxon>Alveolata</taxon>
        <taxon>Dinophyceae</taxon>
        <taxon>Suessiales</taxon>
        <taxon>Symbiodiniaceae</taxon>
        <taxon>Durusdinium</taxon>
    </lineage>
</organism>
<gene>
    <name evidence="2" type="ORF">SCF082_LOCUS31510</name>
</gene>
<dbReference type="Proteomes" id="UP001642464">
    <property type="component" value="Unassembled WGS sequence"/>
</dbReference>
<feature type="chain" id="PRO_5046616805" evidence="1">
    <location>
        <begin position="22"/>
        <end position="354"/>
    </location>
</feature>
<dbReference type="EMBL" id="CAXAMM010026694">
    <property type="protein sequence ID" value="CAK9059484.1"/>
    <property type="molecule type" value="Genomic_DNA"/>
</dbReference>
<feature type="signal peptide" evidence="1">
    <location>
        <begin position="1"/>
        <end position="21"/>
    </location>
</feature>
<keyword evidence="3" id="KW-1185">Reference proteome</keyword>
<proteinExistence type="predicted"/>
<protein>
    <submittedName>
        <fullName evidence="2">Uncharacterized protein</fullName>
    </submittedName>
</protein>